<organism evidence="5 6">
    <name type="scientific">Aquipluma nitroreducens</name>
    <dbReference type="NCBI Taxonomy" id="2010828"/>
    <lineage>
        <taxon>Bacteria</taxon>
        <taxon>Pseudomonadati</taxon>
        <taxon>Bacteroidota</taxon>
        <taxon>Bacteroidia</taxon>
        <taxon>Marinilabiliales</taxon>
        <taxon>Prolixibacteraceae</taxon>
        <taxon>Aquipluma</taxon>
    </lineage>
</organism>
<comment type="cofactor">
    <cofactor evidence="1 4">
        <name>a divalent metal cation</name>
        <dbReference type="ChEBI" id="CHEBI:60240"/>
    </cofactor>
</comment>
<dbReference type="KEGG" id="anf:AQPE_1656"/>
<evidence type="ECO:0000256" key="2">
    <source>
        <dbReference type="ARBA" id="ARBA00022801"/>
    </source>
</evidence>
<dbReference type="RefSeq" id="WP_318350495.1">
    <property type="nucleotide sequence ID" value="NZ_AP018694.1"/>
</dbReference>
<evidence type="ECO:0000313" key="5">
    <source>
        <dbReference type="EMBL" id="BBE17505.1"/>
    </source>
</evidence>
<evidence type="ECO:0000256" key="4">
    <source>
        <dbReference type="HAMAP-Rule" id="MF_00528"/>
    </source>
</evidence>
<dbReference type="Pfam" id="PF02545">
    <property type="entry name" value="Maf"/>
    <property type="match status" value="1"/>
</dbReference>
<keyword evidence="3 4" id="KW-0546">Nucleotide metabolism</keyword>
<feature type="site" description="Important for substrate specificity" evidence="4">
    <location>
        <position position="19"/>
    </location>
</feature>
<dbReference type="NCBIfam" id="TIGR00172">
    <property type="entry name" value="maf"/>
    <property type="match status" value="1"/>
</dbReference>
<feature type="site" description="Important for substrate specificity" evidence="4">
    <location>
        <position position="78"/>
    </location>
</feature>
<sequence>MFLQNLEQYEIILASKSPRRQQLLSDLGLRFSVQSMDIPEVFPDNLGMTEVSVYLAELKAEAFRPQLKNNQLVITADTIVWLDDQVLNKPTDYADGFRMLKKLSGKKHQVITGVCLLSAEKKVSFYALTDVWFKELSDEEICYYLECYQPYDKAGAYGIQEWIGYIGIYRLEGSFFNVMGLPVQSVYEHLKTF</sequence>
<comment type="caution">
    <text evidence="4">Lacks conserved residue(s) required for the propagation of feature annotation.</text>
</comment>
<dbReference type="Proteomes" id="UP001193389">
    <property type="component" value="Chromosome"/>
</dbReference>
<reference evidence="5" key="1">
    <citation type="journal article" date="2020" name="Int. J. Syst. Evol. Microbiol.">
        <title>Aquipluma nitroreducens gen. nov. sp. nov., a novel facultatively anaerobic bacterium isolated from a freshwater lake.</title>
        <authorList>
            <person name="Watanabe M."/>
            <person name="Kojima H."/>
            <person name="Fukui M."/>
        </authorList>
    </citation>
    <scope>NUCLEOTIDE SEQUENCE</scope>
    <source>
        <strain evidence="5">MeG22</strain>
    </source>
</reference>
<dbReference type="PANTHER" id="PTHR43213:SF5">
    <property type="entry name" value="BIFUNCTIONAL DTTP_UTP PYROPHOSPHATASE_METHYLTRANSFERASE PROTEIN-RELATED"/>
    <property type="match status" value="1"/>
</dbReference>
<dbReference type="PIRSF" id="PIRSF006305">
    <property type="entry name" value="Maf"/>
    <property type="match status" value="1"/>
</dbReference>
<gene>
    <name evidence="5" type="ORF">AQPE_1656</name>
</gene>
<dbReference type="GO" id="GO:0036218">
    <property type="term" value="F:dTTP diphosphatase activity"/>
    <property type="evidence" value="ECO:0007669"/>
    <property type="project" value="RHEA"/>
</dbReference>
<feature type="active site" description="Proton acceptor" evidence="4">
    <location>
        <position position="77"/>
    </location>
</feature>
<comment type="function">
    <text evidence="4">Nucleoside triphosphate pyrophosphatase that hydrolyzes dTTP and UTP. May have a dual role in cell division arrest and in preventing the incorporation of modified nucleotides into cellular nucleic acids.</text>
</comment>
<dbReference type="InterPro" id="IPR003697">
    <property type="entry name" value="Maf-like"/>
</dbReference>
<dbReference type="EMBL" id="AP018694">
    <property type="protein sequence ID" value="BBE17505.1"/>
    <property type="molecule type" value="Genomic_DNA"/>
</dbReference>
<keyword evidence="2 4" id="KW-0378">Hydrolase</keyword>
<dbReference type="GO" id="GO:0009117">
    <property type="term" value="P:nucleotide metabolic process"/>
    <property type="evidence" value="ECO:0007669"/>
    <property type="project" value="UniProtKB-KW"/>
</dbReference>
<proteinExistence type="inferred from homology"/>
<evidence type="ECO:0000256" key="1">
    <source>
        <dbReference type="ARBA" id="ARBA00001968"/>
    </source>
</evidence>
<dbReference type="AlphaFoldDB" id="A0A5K7S7P2"/>
<evidence type="ECO:0000256" key="3">
    <source>
        <dbReference type="ARBA" id="ARBA00023080"/>
    </source>
</evidence>
<name>A0A5K7S7P2_9BACT</name>
<comment type="catalytic activity">
    <reaction evidence="4">
        <text>dTTP + H2O = dTMP + diphosphate + H(+)</text>
        <dbReference type="Rhea" id="RHEA:28534"/>
        <dbReference type="ChEBI" id="CHEBI:15377"/>
        <dbReference type="ChEBI" id="CHEBI:15378"/>
        <dbReference type="ChEBI" id="CHEBI:33019"/>
        <dbReference type="ChEBI" id="CHEBI:37568"/>
        <dbReference type="ChEBI" id="CHEBI:63528"/>
        <dbReference type="EC" id="3.6.1.9"/>
    </reaction>
</comment>
<accession>A0A5K7S7P2</accession>
<dbReference type="SUPFAM" id="SSF52972">
    <property type="entry name" value="ITPase-like"/>
    <property type="match status" value="1"/>
</dbReference>
<feature type="site" description="Important for substrate specificity" evidence="4">
    <location>
        <position position="160"/>
    </location>
</feature>
<dbReference type="GO" id="GO:0036221">
    <property type="term" value="F:UTP diphosphatase activity"/>
    <property type="evidence" value="ECO:0007669"/>
    <property type="project" value="RHEA"/>
</dbReference>
<dbReference type="InterPro" id="IPR029001">
    <property type="entry name" value="ITPase-like_fam"/>
</dbReference>
<dbReference type="PANTHER" id="PTHR43213">
    <property type="entry name" value="BIFUNCTIONAL DTTP/UTP PYROPHOSPHATASE/METHYLTRANSFERASE PROTEIN-RELATED"/>
    <property type="match status" value="1"/>
</dbReference>
<dbReference type="Gene3D" id="3.90.950.10">
    <property type="match status" value="1"/>
</dbReference>
<keyword evidence="4" id="KW-0963">Cytoplasm</keyword>
<evidence type="ECO:0000313" key="6">
    <source>
        <dbReference type="Proteomes" id="UP001193389"/>
    </source>
</evidence>
<comment type="subcellular location">
    <subcellularLocation>
        <location evidence="4">Cytoplasm</location>
    </subcellularLocation>
</comment>
<protein>
    <recommendedName>
        <fullName evidence="4">dTTP/UTP pyrophosphatase</fullName>
        <shortName evidence="4">dTTPase/UTPase</shortName>
        <ecNumber evidence="4">3.6.1.9</ecNumber>
    </recommendedName>
    <alternativeName>
        <fullName evidence="4">Nucleoside triphosphate pyrophosphatase</fullName>
    </alternativeName>
    <alternativeName>
        <fullName evidence="4">Nucleotide pyrophosphatase</fullName>
        <shortName evidence="4">Nucleotide PPase</shortName>
    </alternativeName>
</protein>
<keyword evidence="6" id="KW-1185">Reference proteome</keyword>
<dbReference type="CDD" id="cd00555">
    <property type="entry name" value="Maf"/>
    <property type="match status" value="1"/>
</dbReference>
<comment type="similarity">
    <text evidence="4">Belongs to the Maf family. YhdE subfamily.</text>
</comment>
<dbReference type="GO" id="GO:0005737">
    <property type="term" value="C:cytoplasm"/>
    <property type="evidence" value="ECO:0007669"/>
    <property type="project" value="UniProtKB-SubCell"/>
</dbReference>
<dbReference type="HAMAP" id="MF_00528">
    <property type="entry name" value="Maf"/>
    <property type="match status" value="1"/>
</dbReference>
<dbReference type="EC" id="3.6.1.9" evidence="4"/>
<comment type="catalytic activity">
    <reaction evidence="4">
        <text>UTP + H2O = UMP + diphosphate + H(+)</text>
        <dbReference type="Rhea" id="RHEA:29395"/>
        <dbReference type="ChEBI" id="CHEBI:15377"/>
        <dbReference type="ChEBI" id="CHEBI:15378"/>
        <dbReference type="ChEBI" id="CHEBI:33019"/>
        <dbReference type="ChEBI" id="CHEBI:46398"/>
        <dbReference type="ChEBI" id="CHEBI:57865"/>
        <dbReference type="EC" id="3.6.1.9"/>
    </reaction>
</comment>